<dbReference type="PROSITE" id="PS00911">
    <property type="entry name" value="DHODEHASE_1"/>
    <property type="match status" value="1"/>
</dbReference>
<dbReference type="AlphaFoldDB" id="A0A0B1TJE3"/>
<evidence type="ECO:0000256" key="2">
    <source>
        <dbReference type="ARBA" id="ARBA00004725"/>
    </source>
</evidence>
<evidence type="ECO:0000256" key="3">
    <source>
        <dbReference type="ARBA" id="ARBA00022630"/>
    </source>
</evidence>
<dbReference type="InterPro" id="IPR005720">
    <property type="entry name" value="Dihydroorotate_DH_cat"/>
</dbReference>
<name>A0A0B1TJE3_OESDE</name>
<dbReference type="InterPro" id="IPR013785">
    <property type="entry name" value="Aldolase_TIM"/>
</dbReference>
<protein>
    <recommendedName>
        <fullName evidence="6">Dihydroorotate dehydrogenase catalytic domain-containing protein</fullName>
    </recommendedName>
</protein>
<evidence type="ECO:0000313" key="7">
    <source>
        <dbReference type="EMBL" id="KHJ97628.1"/>
    </source>
</evidence>
<sequence>MFRRSPRHVSRSMFVIGGGLLSYGLVELLLSSETFQSKALMPLINRYMDGESSHELAVRVASWGLLPRFGTSRKEYPELNCEFLGKSLRNPVGLAAGFDKNGEAIRSLAELSGFGMIEIGSVTPIPQRGNPRPRMFRLQEDEVEHYPRTSKP</sequence>
<evidence type="ECO:0000256" key="5">
    <source>
        <dbReference type="ARBA" id="ARBA00023002"/>
    </source>
</evidence>
<dbReference type="EMBL" id="KN549422">
    <property type="protein sequence ID" value="KHJ97628.1"/>
    <property type="molecule type" value="Genomic_DNA"/>
</dbReference>
<dbReference type="UniPathway" id="UPA00070"/>
<dbReference type="Pfam" id="PF01180">
    <property type="entry name" value="DHO_dh"/>
    <property type="match status" value="1"/>
</dbReference>
<evidence type="ECO:0000256" key="1">
    <source>
        <dbReference type="ARBA" id="ARBA00001917"/>
    </source>
</evidence>
<feature type="domain" description="Dihydroorotate dehydrogenase catalytic" evidence="6">
    <location>
        <begin position="79"/>
        <end position="141"/>
    </location>
</feature>
<comment type="pathway">
    <text evidence="2">Pyrimidine metabolism; UMP biosynthesis via de novo pathway.</text>
</comment>
<evidence type="ECO:0000256" key="4">
    <source>
        <dbReference type="ARBA" id="ARBA00022643"/>
    </source>
</evidence>
<dbReference type="OrthoDB" id="14784at2759"/>
<keyword evidence="8" id="KW-1185">Reference proteome</keyword>
<dbReference type="GO" id="GO:0004152">
    <property type="term" value="F:dihydroorotate dehydrogenase activity"/>
    <property type="evidence" value="ECO:0007669"/>
    <property type="project" value="UniProtKB-ARBA"/>
</dbReference>
<dbReference type="GO" id="GO:0006207">
    <property type="term" value="P:'de novo' pyrimidine nucleobase biosynthetic process"/>
    <property type="evidence" value="ECO:0007669"/>
    <property type="project" value="InterPro"/>
</dbReference>
<accession>A0A0B1TJE3</accession>
<dbReference type="Gene3D" id="3.20.20.70">
    <property type="entry name" value="Aldolase class I"/>
    <property type="match status" value="1"/>
</dbReference>
<evidence type="ECO:0000259" key="6">
    <source>
        <dbReference type="Pfam" id="PF01180"/>
    </source>
</evidence>
<gene>
    <name evidence="7" type="ORF">OESDEN_02396</name>
</gene>
<comment type="cofactor">
    <cofactor evidence="1">
        <name>FMN</name>
        <dbReference type="ChEBI" id="CHEBI:58210"/>
    </cofactor>
</comment>
<dbReference type="PANTHER" id="PTHR48109">
    <property type="entry name" value="DIHYDROOROTATE DEHYDROGENASE (QUINONE), MITOCHONDRIAL-RELATED"/>
    <property type="match status" value="1"/>
</dbReference>
<organism evidence="7 8">
    <name type="scientific">Oesophagostomum dentatum</name>
    <name type="common">Nodular worm</name>
    <dbReference type="NCBI Taxonomy" id="61180"/>
    <lineage>
        <taxon>Eukaryota</taxon>
        <taxon>Metazoa</taxon>
        <taxon>Ecdysozoa</taxon>
        <taxon>Nematoda</taxon>
        <taxon>Chromadorea</taxon>
        <taxon>Rhabditida</taxon>
        <taxon>Rhabditina</taxon>
        <taxon>Rhabditomorpha</taxon>
        <taxon>Strongyloidea</taxon>
        <taxon>Strongylidae</taxon>
        <taxon>Oesophagostomum</taxon>
    </lineage>
</organism>
<reference evidence="7 8" key="1">
    <citation type="submission" date="2014-03" db="EMBL/GenBank/DDBJ databases">
        <title>Draft genome of the hookworm Oesophagostomum dentatum.</title>
        <authorList>
            <person name="Mitreva M."/>
        </authorList>
    </citation>
    <scope>NUCLEOTIDE SEQUENCE [LARGE SCALE GENOMIC DNA]</scope>
    <source>
        <strain evidence="7 8">OD-Hann</strain>
    </source>
</reference>
<dbReference type="GO" id="GO:0005743">
    <property type="term" value="C:mitochondrial inner membrane"/>
    <property type="evidence" value="ECO:0007669"/>
    <property type="project" value="TreeGrafter"/>
</dbReference>
<proteinExistence type="predicted"/>
<dbReference type="InterPro" id="IPR001295">
    <property type="entry name" value="Dihydroorotate_DH_CS"/>
</dbReference>
<dbReference type="SUPFAM" id="SSF51395">
    <property type="entry name" value="FMN-linked oxidoreductases"/>
    <property type="match status" value="1"/>
</dbReference>
<evidence type="ECO:0000313" key="8">
    <source>
        <dbReference type="Proteomes" id="UP000053660"/>
    </source>
</evidence>
<dbReference type="GO" id="GO:0044205">
    <property type="term" value="P:'de novo' UMP biosynthetic process"/>
    <property type="evidence" value="ECO:0007669"/>
    <property type="project" value="UniProtKB-UniPathway"/>
</dbReference>
<keyword evidence="4" id="KW-0288">FMN</keyword>
<dbReference type="PANTHER" id="PTHR48109:SF4">
    <property type="entry name" value="DIHYDROOROTATE DEHYDROGENASE (QUINONE), MITOCHONDRIAL"/>
    <property type="match status" value="1"/>
</dbReference>
<dbReference type="Proteomes" id="UP000053660">
    <property type="component" value="Unassembled WGS sequence"/>
</dbReference>
<keyword evidence="5" id="KW-0560">Oxidoreductase</keyword>
<keyword evidence="3" id="KW-0285">Flavoprotein</keyword>
<dbReference type="InterPro" id="IPR050074">
    <property type="entry name" value="DHO_dehydrogenase"/>
</dbReference>